<proteinExistence type="predicted"/>
<sequence length="94" mass="10264">MKTTGTITKVLPVRTGTSKKGSTWAAQQYVLTTDGDGELLLEVFGQKEIDEYAIAEGEKLTVTYVPKVHEAGDKVFGKNSVNGIEREESQPFAE</sequence>
<dbReference type="Proteomes" id="UP000438914">
    <property type="component" value="Unassembled WGS sequence"/>
</dbReference>
<evidence type="ECO:0000313" key="2">
    <source>
        <dbReference type="Proteomes" id="UP000438914"/>
    </source>
</evidence>
<accession>A0A7K0KCG5</accession>
<dbReference type="RefSeq" id="WP_154533214.1">
    <property type="nucleotide sequence ID" value="NZ_VUNG01000004.1"/>
</dbReference>
<comment type="caution">
    <text evidence="1">The sequence shown here is derived from an EMBL/GenBank/DDBJ whole genome shotgun (WGS) entry which is preliminary data.</text>
</comment>
<gene>
    <name evidence="1" type="ORF">FYJ73_02880</name>
</gene>
<protein>
    <submittedName>
        <fullName evidence="1">DUF3127 domain-containing protein</fullName>
    </submittedName>
</protein>
<reference evidence="1 2" key="1">
    <citation type="submission" date="2019-08" db="EMBL/GenBank/DDBJ databases">
        <title>In-depth cultivation of the pig gut microbiome towards novel bacterial diversity and tailored functional studies.</title>
        <authorList>
            <person name="Wylensek D."/>
            <person name="Hitch T.C.A."/>
            <person name="Clavel T."/>
        </authorList>
    </citation>
    <scope>NUCLEOTIDE SEQUENCE [LARGE SCALE GENOMIC DNA]</scope>
    <source>
        <strain evidence="1 2">LKV-178-WT-2A</strain>
    </source>
</reference>
<keyword evidence="2" id="KW-1185">Reference proteome</keyword>
<evidence type="ECO:0000313" key="1">
    <source>
        <dbReference type="EMBL" id="MST83631.1"/>
    </source>
</evidence>
<dbReference type="EMBL" id="VUNG01000004">
    <property type="protein sequence ID" value="MST83631.1"/>
    <property type="molecule type" value="Genomic_DNA"/>
</dbReference>
<organism evidence="1 2">
    <name type="scientific">Hallella mizrahii</name>
    <dbReference type="NCBI Taxonomy" id="2606637"/>
    <lineage>
        <taxon>Bacteria</taxon>
        <taxon>Pseudomonadati</taxon>
        <taxon>Bacteroidota</taxon>
        <taxon>Bacteroidia</taxon>
        <taxon>Bacteroidales</taxon>
        <taxon>Prevotellaceae</taxon>
        <taxon>Hallella</taxon>
    </lineage>
</organism>
<name>A0A7K0KCG5_9BACT</name>
<dbReference type="AlphaFoldDB" id="A0A7K0KCG5"/>